<keyword evidence="3" id="KW-1185">Reference proteome</keyword>
<dbReference type="AlphaFoldDB" id="A0AAD6F3V5"/>
<dbReference type="Proteomes" id="UP001219934">
    <property type="component" value="Unassembled WGS sequence"/>
</dbReference>
<evidence type="ECO:0000313" key="2">
    <source>
        <dbReference type="EMBL" id="KAJ4920549.1"/>
    </source>
</evidence>
<dbReference type="EMBL" id="JAPTMU010000187">
    <property type="protein sequence ID" value="KAJ4920549.1"/>
    <property type="molecule type" value="Genomic_DNA"/>
</dbReference>
<evidence type="ECO:0000256" key="1">
    <source>
        <dbReference type="SAM" id="MobiDB-lite"/>
    </source>
</evidence>
<proteinExistence type="predicted"/>
<reference evidence="2" key="1">
    <citation type="submission" date="2022-11" db="EMBL/GenBank/DDBJ databases">
        <title>Chromosome-level genome of Pogonophryne albipinna.</title>
        <authorList>
            <person name="Jo E."/>
        </authorList>
    </citation>
    <scope>NUCLEOTIDE SEQUENCE</scope>
    <source>
        <strain evidence="2">SGF0006</strain>
        <tissue evidence="2">Muscle</tissue>
    </source>
</reference>
<feature type="non-terminal residue" evidence="2">
    <location>
        <position position="1"/>
    </location>
</feature>
<accession>A0AAD6F3V5</accession>
<evidence type="ECO:0000313" key="3">
    <source>
        <dbReference type="Proteomes" id="UP001219934"/>
    </source>
</evidence>
<protein>
    <submittedName>
        <fullName evidence="2">Uncharacterized protein</fullName>
    </submittedName>
</protein>
<feature type="region of interest" description="Disordered" evidence="1">
    <location>
        <begin position="1"/>
        <end position="35"/>
    </location>
</feature>
<comment type="caution">
    <text evidence="2">The sequence shown here is derived from an EMBL/GenBank/DDBJ whole genome shotgun (WGS) entry which is preliminary data.</text>
</comment>
<sequence length="90" mass="10157">VSEAVQRQDRTKRDTLRELKGEGELRGGRGHTKLCSVTRPQSRGEIMEGLEELMSHQSQLARLYITLHPDQSGSRPGRAWAFSRKEGGVR</sequence>
<organism evidence="2 3">
    <name type="scientific">Pogonophryne albipinna</name>
    <dbReference type="NCBI Taxonomy" id="1090488"/>
    <lineage>
        <taxon>Eukaryota</taxon>
        <taxon>Metazoa</taxon>
        <taxon>Chordata</taxon>
        <taxon>Craniata</taxon>
        <taxon>Vertebrata</taxon>
        <taxon>Euteleostomi</taxon>
        <taxon>Actinopterygii</taxon>
        <taxon>Neopterygii</taxon>
        <taxon>Teleostei</taxon>
        <taxon>Neoteleostei</taxon>
        <taxon>Acanthomorphata</taxon>
        <taxon>Eupercaria</taxon>
        <taxon>Perciformes</taxon>
        <taxon>Notothenioidei</taxon>
        <taxon>Pogonophryne</taxon>
    </lineage>
</organism>
<feature type="compositionally biased region" description="Basic and acidic residues" evidence="1">
    <location>
        <begin position="1"/>
        <end position="27"/>
    </location>
</feature>
<feature type="region of interest" description="Disordered" evidence="1">
    <location>
        <begin position="70"/>
        <end position="90"/>
    </location>
</feature>
<gene>
    <name evidence="2" type="ORF">JOQ06_023080</name>
</gene>
<name>A0AAD6F3V5_9TELE</name>